<dbReference type="Proteomes" id="UP000184432">
    <property type="component" value="Unassembled WGS sequence"/>
</dbReference>
<organism evidence="4 5">
    <name type="scientific">Aquimarina spongiae</name>
    <dbReference type="NCBI Taxonomy" id="570521"/>
    <lineage>
        <taxon>Bacteria</taxon>
        <taxon>Pseudomonadati</taxon>
        <taxon>Bacteroidota</taxon>
        <taxon>Flavobacteriia</taxon>
        <taxon>Flavobacteriales</taxon>
        <taxon>Flavobacteriaceae</taxon>
        <taxon>Aquimarina</taxon>
    </lineage>
</organism>
<dbReference type="Pfam" id="PF04397">
    <property type="entry name" value="LytTR"/>
    <property type="match status" value="1"/>
</dbReference>
<dbReference type="SMART" id="SM00850">
    <property type="entry name" value="LytTR"/>
    <property type="match status" value="1"/>
</dbReference>
<keyword evidence="1" id="KW-0597">Phosphoprotein</keyword>
<dbReference type="InterPro" id="IPR011006">
    <property type="entry name" value="CheY-like_superfamily"/>
</dbReference>
<dbReference type="SMART" id="SM00448">
    <property type="entry name" value="REC"/>
    <property type="match status" value="1"/>
</dbReference>
<dbReference type="Gene3D" id="2.40.50.1020">
    <property type="entry name" value="LytTr DNA-binding domain"/>
    <property type="match status" value="1"/>
</dbReference>
<evidence type="ECO:0000256" key="1">
    <source>
        <dbReference type="PROSITE-ProRule" id="PRU00169"/>
    </source>
</evidence>
<dbReference type="Gene3D" id="3.40.50.2300">
    <property type="match status" value="1"/>
</dbReference>
<accession>A0A1M6DTE7</accession>
<dbReference type="GO" id="GO:0003677">
    <property type="term" value="F:DNA binding"/>
    <property type="evidence" value="ECO:0007669"/>
    <property type="project" value="InterPro"/>
</dbReference>
<feature type="domain" description="Response regulatory" evidence="2">
    <location>
        <begin position="4"/>
        <end position="117"/>
    </location>
</feature>
<feature type="modified residue" description="4-aspartylphosphate" evidence="1">
    <location>
        <position position="56"/>
    </location>
</feature>
<dbReference type="OrthoDB" id="2168082at2"/>
<dbReference type="STRING" id="570521.SAMN04488508_1039"/>
<gene>
    <name evidence="4" type="ORF">SAMN04488508_1039</name>
</gene>
<evidence type="ECO:0000259" key="2">
    <source>
        <dbReference type="PROSITE" id="PS50110"/>
    </source>
</evidence>
<dbReference type="PANTHER" id="PTHR37299">
    <property type="entry name" value="TRANSCRIPTIONAL REGULATOR-RELATED"/>
    <property type="match status" value="1"/>
</dbReference>
<feature type="domain" description="HTH LytTR-type" evidence="3">
    <location>
        <begin position="146"/>
        <end position="245"/>
    </location>
</feature>
<sequence length="251" mass="28834">MELHVVIIEDEKNSLDTLSHLLLDFCESVTILGSANNVNEGISLIKETNPDLVFLDIELHSGTGFDILQKLDHIAFEVIFTTAFEQYAIKAIKFSSVDYLLKPIDLDELQSALSKVRSRKGDKAYIQQVQNLVKNLEIQDVTNKKICLSTHEGIEFVKVLDIRYCKANGSYTLFSIKGQSDQLVSKNLKEFEMLLQEYDFMRVHNSYLINLREVKKYIKSEGGYIIMNNGDHINLSPRKKELFLERIVNLR</sequence>
<evidence type="ECO:0000313" key="4">
    <source>
        <dbReference type="EMBL" id="SHI76514.1"/>
    </source>
</evidence>
<dbReference type="InterPro" id="IPR001789">
    <property type="entry name" value="Sig_transdc_resp-reg_receiver"/>
</dbReference>
<dbReference type="PROSITE" id="PS50930">
    <property type="entry name" value="HTH_LYTTR"/>
    <property type="match status" value="1"/>
</dbReference>
<dbReference type="Pfam" id="PF00072">
    <property type="entry name" value="Response_reg"/>
    <property type="match status" value="1"/>
</dbReference>
<dbReference type="AlphaFoldDB" id="A0A1M6DTE7"/>
<evidence type="ECO:0000313" key="5">
    <source>
        <dbReference type="Proteomes" id="UP000184432"/>
    </source>
</evidence>
<protein>
    <submittedName>
        <fullName evidence="4">Two component transcriptional regulator, LytTR family</fullName>
    </submittedName>
</protein>
<dbReference type="PANTHER" id="PTHR37299:SF1">
    <property type="entry name" value="STAGE 0 SPORULATION PROTEIN A HOMOLOG"/>
    <property type="match status" value="1"/>
</dbReference>
<dbReference type="InterPro" id="IPR007492">
    <property type="entry name" value="LytTR_DNA-bd_dom"/>
</dbReference>
<evidence type="ECO:0000259" key="3">
    <source>
        <dbReference type="PROSITE" id="PS50930"/>
    </source>
</evidence>
<dbReference type="PROSITE" id="PS50110">
    <property type="entry name" value="RESPONSE_REGULATORY"/>
    <property type="match status" value="1"/>
</dbReference>
<proteinExistence type="predicted"/>
<keyword evidence="5" id="KW-1185">Reference proteome</keyword>
<name>A0A1M6DTE7_9FLAO</name>
<dbReference type="SUPFAM" id="SSF52172">
    <property type="entry name" value="CheY-like"/>
    <property type="match status" value="1"/>
</dbReference>
<dbReference type="InterPro" id="IPR046947">
    <property type="entry name" value="LytR-like"/>
</dbReference>
<dbReference type="GO" id="GO:0000156">
    <property type="term" value="F:phosphorelay response regulator activity"/>
    <property type="evidence" value="ECO:0007669"/>
    <property type="project" value="InterPro"/>
</dbReference>
<dbReference type="EMBL" id="FQYP01000003">
    <property type="protein sequence ID" value="SHI76514.1"/>
    <property type="molecule type" value="Genomic_DNA"/>
</dbReference>
<reference evidence="5" key="1">
    <citation type="submission" date="2016-11" db="EMBL/GenBank/DDBJ databases">
        <authorList>
            <person name="Varghese N."/>
            <person name="Submissions S."/>
        </authorList>
    </citation>
    <scope>NUCLEOTIDE SEQUENCE [LARGE SCALE GENOMIC DNA]</scope>
    <source>
        <strain evidence="5">DSM 22623</strain>
    </source>
</reference>
<dbReference type="RefSeq" id="WP_073315384.1">
    <property type="nucleotide sequence ID" value="NZ_FQYP01000003.1"/>
</dbReference>